<sequence length="396" mass="44441">MPGFLSGPVCLTVVCFLSWSLRSSCAQILADEVSDVQYGRLGSNVTLACGKSKIRIPVVWRLNQSSALPWHKVTSDGALLLLNVSHSAQGNYSCYDSDGFLLHVVKLMLGHPPGLLSISCQVPNHTHVRCSWVESVKTFLPSMYNASFRGNGQEWTPCIVDVIHRHCDVHQPAFWLTIHTLRITQTNGLNSETTFAQFSLHKLLKPDPPESLSVQEIAGYPKRLNVSWNFPSSWPIHDAFPLKFQIRYKPQGSVYWSEISSEVSSATIYDALAGHLHQVQVRARDEVNIDSQWSEWSALLLARPWSAYTTPDPEEDLPNNVFPFSSKPETFTTKPHNVVPEDEGNLGLVILLVLFSVVILTTVLSLIFVVWVRQKQRDHVTKQELASMVKMKSMPI</sequence>
<evidence type="ECO:0000256" key="2">
    <source>
        <dbReference type="ARBA" id="ARBA00022729"/>
    </source>
</evidence>
<keyword evidence="11" id="KW-1185">Reference proteome</keyword>
<dbReference type="SUPFAM" id="SSF48726">
    <property type="entry name" value="Immunoglobulin"/>
    <property type="match status" value="1"/>
</dbReference>
<evidence type="ECO:0000256" key="3">
    <source>
        <dbReference type="ARBA" id="ARBA00023157"/>
    </source>
</evidence>
<organism evidence="10 11">
    <name type="scientific">Anabas testudineus</name>
    <name type="common">Climbing perch</name>
    <name type="synonym">Anthias testudineus</name>
    <dbReference type="NCBI Taxonomy" id="64144"/>
    <lineage>
        <taxon>Eukaryota</taxon>
        <taxon>Metazoa</taxon>
        <taxon>Chordata</taxon>
        <taxon>Craniata</taxon>
        <taxon>Vertebrata</taxon>
        <taxon>Euteleostomi</taxon>
        <taxon>Actinopterygii</taxon>
        <taxon>Neopterygii</taxon>
        <taxon>Teleostei</taxon>
        <taxon>Neoteleostei</taxon>
        <taxon>Acanthomorphata</taxon>
        <taxon>Anabantaria</taxon>
        <taxon>Anabantiformes</taxon>
        <taxon>Anabantoidei</taxon>
        <taxon>Anabantidae</taxon>
        <taxon>Anabas</taxon>
    </lineage>
</organism>
<reference evidence="10" key="1">
    <citation type="submission" date="2021-04" db="EMBL/GenBank/DDBJ databases">
        <authorList>
            <consortium name="Wellcome Sanger Institute Data Sharing"/>
        </authorList>
    </citation>
    <scope>NUCLEOTIDE SEQUENCE [LARGE SCALE GENOMIC DNA]</scope>
</reference>
<dbReference type="InterPro" id="IPR007110">
    <property type="entry name" value="Ig-like_dom"/>
</dbReference>
<evidence type="ECO:0000256" key="1">
    <source>
        <dbReference type="ARBA" id="ARBA00010890"/>
    </source>
</evidence>
<evidence type="ECO:0008006" key="12">
    <source>
        <dbReference type="Google" id="ProtNLM"/>
    </source>
</evidence>
<dbReference type="GeneID" id="113148249"/>
<comment type="similarity">
    <text evidence="1">Belongs to the type I cytokine receptor family. Type 3 subfamily.</text>
</comment>
<dbReference type="InterPro" id="IPR036116">
    <property type="entry name" value="FN3_sf"/>
</dbReference>
<dbReference type="FunFam" id="2.60.40.10:FF:000136">
    <property type="entry name" value="Ciliary neurotrophic factor receptor alpha"/>
    <property type="match status" value="1"/>
</dbReference>
<evidence type="ECO:0000313" key="11">
    <source>
        <dbReference type="Proteomes" id="UP000265040"/>
    </source>
</evidence>
<feature type="domain" description="Fibronectin type-III" evidence="9">
    <location>
        <begin position="208"/>
        <end position="304"/>
    </location>
</feature>
<dbReference type="Pfam" id="PF08204">
    <property type="entry name" value="V-set_CD47"/>
    <property type="match status" value="1"/>
</dbReference>
<dbReference type="AlphaFoldDB" id="A0A7N6FIU4"/>
<keyword evidence="6" id="KW-0812">Transmembrane</keyword>
<dbReference type="InterPro" id="IPR003961">
    <property type="entry name" value="FN3_dom"/>
</dbReference>
<dbReference type="InterPro" id="IPR013270">
    <property type="entry name" value="CD47_Vset"/>
</dbReference>
<evidence type="ECO:0000259" key="8">
    <source>
        <dbReference type="PROSITE" id="PS50835"/>
    </source>
</evidence>
<evidence type="ECO:0000256" key="6">
    <source>
        <dbReference type="SAM" id="Phobius"/>
    </source>
</evidence>
<dbReference type="GO" id="GO:0016020">
    <property type="term" value="C:membrane"/>
    <property type="evidence" value="ECO:0007669"/>
    <property type="project" value="InterPro"/>
</dbReference>
<dbReference type="PROSITE" id="PS01354">
    <property type="entry name" value="HEMATOPO_REC_L_F3"/>
    <property type="match status" value="1"/>
</dbReference>
<evidence type="ECO:0000256" key="7">
    <source>
        <dbReference type="SAM" id="SignalP"/>
    </source>
</evidence>
<dbReference type="Ensembl" id="ENSATET00000052735.2">
    <property type="protein sequence ID" value="ENSATEP00000064525.1"/>
    <property type="gene ID" value="ENSATEG00000028013.2"/>
</dbReference>
<feature type="transmembrane region" description="Helical" evidence="6">
    <location>
        <begin position="346"/>
        <end position="372"/>
    </location>
</feature>
<dbReference type="Proteomes" id="UP000265040">
    <property type="component" value="Chromosome 22"/>
</dbReference>
<keyword evidence="5" id="KW-0393">Immunoglobulin domain</keyword>
<keyword evidence="4" id="KW-0325">Glycoprotein</keyword>
<proteinExistence type="inferred from homology"/>
<dbReference type="CTD" id="3590"/>
<evidence type="ECO:0000256" key="5">
    <source>
        <dbReference type="ARBA" id="ARBA00023319"/>
    </source>
</evidence>
<dbReference type="GeneTree" id="ENSGT00940000165521"/>
<feature type="chain" id="PRO_5030950290" description="Fibronectin type-III domain-containing protein" evidence="7">
    <location>
        <begin position="27"/>
        <end position="396"/>
    </location>
</feature>
<evidence type="ECO:0000313" key="10">
    <source>
        <dbReference type="Ensembl" id="ENSATEP00000064525.1"/>
    </source>
</evidence>
<dbReference type="PROSITE" id="PS50835">
    <property type="entry name" value="IG_LIKE"/>
    <property type="match status" value="1"/>
</dbReference>
<evidence type="ECO:0000256" key="4">
    <source>
        <dbReference type="ARBA" id="ARBA00023180"/>
    </source>
</evidence>
<evidence type="ECO:0000259" key="9">
    <source>
        <dbReference type="PROSITE" id="PS50853"/>
    </source>
</evidence>
<accession>A0A7N6FIU4</accession>
<dbReference type="FunCoup" id="A0A7N6FIU4">
    <property type="interactions" value="1086"/>
</dbReference>
<dbReference type="InterPro" id="IPR013783">
    <property type="entry name" value="Ig-like_fold"/>
</dbReference>
<dbReference type="CDD" id="cd00063">
    <property type="entry name" value="FN3"/>
    <property type="match status" value="1"/>
</dbReference>
<keyword evidence="6" id="KW-1133">Transmembrane helix</keyword>
<feature type="domain" description="Ig-like" evidence="8">
    <location>
        <begin position="42"/>
        <end position="94"/>
    </location>
</feature>
<dbReference type="SUPFAM" id="SSF49265">
    <property type="entry name" value="Fibronectin type III"/>
    <property type="match status" value="2"/>
</dbReference>
<feature type="signal peptide" evidence="7">
    <location>
        <begin position="1"/>
        <end position="26"/>
    </location>
</feature>
<dbReference type="GO" id="GO:0004896">
    <property type="term" value="F:cytokine receptor activity"/>
    <property type="evidence" value="ECO:0007669"/>
    <property type="project" value="InterPro"/>
</dbReference>
<name>A0A7N6FIU4_ANATE</name>
<reference evidence="10" key="2">
    <citation type="submission" date="2025-08" db="UniProtKB">
        <authorList>
            <consortium name="Ensembl"/>
        </authorList>
    </citation>
    <scope>IDENTIFICATION</scope>
</reference>
<dbReference type="OrthoDB" id="418412at2759"/>
<dbReference type="PROSITE" id="PS50853">
    <property type="entry name" value="FN3"/>
    <property type="match status" value="1"/>
</dbReference>
<dbReference type="InterPro" id="IPR003530">
    <property type="entry name" value="Hematopoietin_rcpt_L_F3_CS"/>
</dbReference>
<dbReference type="InterPro" id="IPR050676">
    <property type="entry name" value="IL-12"/>
</dbReference>
<dbReference type="OMA" id="WNFPSSW"/>
<reference evidence="10" key="3">
    <citation type="submission" date="2025-09" db="UniProtKB">
        <authorList>
            <consortium name="Ensembl"/>
        </authorList>
    </citation>
    <scope>IDENTIFICATION</scope>
</reference>
<keyword evidence="3" id="KW-1015">Disulfide bond</keyword>
<keyword evidence="2 7" id="KW-0732">Signal</keyword>
<dbReference type="RefSeq" id="XP_026195653.1">
    <property type="nucleotide sequence ID" value="XM_026339868.1"/>
</dbReference>
<protein>
    <recommendedName>
        <fullName evidence="12">Fibronectin type-III domain-containing protein</fullName>
    </recommendedName>
</protein>
<dbReference type="Gene3D" id="2.60.40.10">
    <property type="entry name" value="Immunoglobulins"/>
    <property type="match status" value="3"/>
</dbReference>
<dbReference type="InParanoid" id="A0A7N6FIU4"/>
<dbReference type="PANTHER" id="PTHR48485">
    <property type="entry name" value="INTERLEUKIN-12 SUBUNIT BETA-RELATED"/>
    <property type="match status" value="1"/>
</dbReference>
<dbReference type="InterPro" id="IPR036179">
    <property type="entry name" value="Ig-like_dom_sf"/>
</dbReference>
<keyword evidence="6" id="KW-0472">Membrane</keyword>